<gene>
    <name evidence="1" type="ORF">GLOINDRAFT_324126</name>
</gene>
<dbReference type="AlphaFoldDB" id="U9TWM7"/>
<protein>
    <submittedName>
        <fullName evidence="1">Uncharacterized protein</fullName>
    </submittedName>
</protein>
<reference evidence="1" key="1">
    <citation type="submission" date="2013-07" db="EMBL/GenBank/DDBJ databases">
        <title>The genome of an arbuscular mycorrhizal fungus provides insights into the evolution of the oldest plant symbiosis.</title>
        <authorList>
            <consortium name="DOE Joint Genome Institute"/>
            <person name="Tisserant E."/>
            <person name="Malbreil M."/>
            <person name="Kuo A."/>
            <person name="Kohler A."/>
            <person name="Symeonidi A."/>
            <person name="Balestrini R."/>
            <person name="Charron P."/>
            <person name="Duensing N."/>
            <person name="Frei-dit-Frey N."/>
            <person name="Gianinazzi-Pearson V."/>
            <person name="Gilbert B."/>
            <person name="Handa Y."/>
            <person name="Hijri M."/>
            <person name="Kaul R."/>
            <person name="Kawaguchi M."/>
            <person name="Krajinski F."/>
            <person name="Lammers P."/>
            <person name="Lapierre D."/>
            <person name="Masclaux F.G."/>
            <person name="Murat C."/>
            <person name="Morin E."/>
            <person name="Ndikumana S."/>
            <person name="Pagni M."/>
            <person name="Petitpierre D."/>
            <person name="Requena N."/>
            <person name="Rosikiewicz P."/>
            <person name="Riley R."/>
            <person name="Saito K."/>
            <person name="San Clemente H."/>
            <person name="Shapiro H."/>
            <person name="van Tuinen D."/>
            <person name="Becard G."/>
            <person name="Bonfante P."/>
            <person name="Paszkowski U."/>
            <person name="Shachar-Hill Y."/>
            <person name="Young J.P."/>
            <person name="Sanders I.R."/>
            <person name="Henrissat B."/>
            <person name="Rensing S.A."/>
            <person name="Grigoriev I.V."/>
            <person name="Corradi N."/>
            <person name="Roux C."/>
            <person name="Martin F."/>
        </authorList>
    </citation>
    <scope>NUCLEOTIDE SEQUENCE</scope>
    <source>
        <strain evidence="1">DAOM 197198</strain>
    </source>
</reference>
<sequence>MQIIILKILGKMRGFLYFQISCWQRSRRNDFAASIRSAMFSVFGEQRLERIDNNSPSMKIAEWKQNQKTRNAFYELFKNHDILTKIGHSVFKQYRDKELPFTHCAYILSICDILLNPNSYSIKCNDKSVTKRVEFFLVNNFRKFSQFF</sequence>
<proteinExistence type="predicted"/>
<name>U9TWM7_RHIID</name>
<dbReference type="HOGENOM" id="CLU_1759774_0_0_1"/>
<evidence type="ECO:0000313" key="1">
    <source>
        <dbReference type="EMBL" id="ESA10748.1"/>
    </source>
</evidence>
<dbReference type="EMBL" id="KI286763">
    <property type="protein sequence ID" value="ESA10748.1"/>
    <property type="molecule type" value="Genomic_DNA"/>
</dbReference>
<organism evidence="1">
    <name type="scientific">Rhizophagus irregularis (strain DAOM 181602 / DAOM 197198 / MUCL 43194)</name>
    <name type="common">Arbuscular mycorrhizal fungus</name>
    <name type="synonym">Glomus intraradices</name>
    <dbReference type="NCBI Taxonomy" id="747089"/>
    <lineage>
        <taxon>Eukaryota</taxon>
        <taxon>Fungi</taxon>
        <taxon>Fungi incertae sedis</taxon>
        <taxon>Mucoromycota</taxon>
        <taxon>Glomeromycotina</taxon>
        <taxon>Glomeromycetes</taxon>
        <taxon>Glomerales</taxon>
        <taxon>Glomeraceae</taxon>
        <taxon>Rhizophagus</taxon>
    </lineage>
</organism>
<accession>U9TWM7</accession>